<dbReference type="EMBL" id="AMFJ01000814">
    <property type="protein sequence ID" value="EKE26421.1"/>
    <property type="molecule type" value="Genomic_DNA"/>
</dbReference>
<dbReference type="InterPro" id="IPR050238">
    <property type="entry name" value="DNA_Rep/Repair_Clamp_Loader"/>
</dbReference>
<dbReference type="Pfam" id="PF13177">
    <property type="entry name" value="DNA_pol3_delta2"/>
    <property type="match status" value="1"/>
</dbReference>
<dbReference type="InterPro" id="IPR027417">
    <property type="entry name" value="P-loop_NTPase"/>
</dbReference>
<dbReference type="PANTHER" id="PTHR11669">
    <property type="entry name" value="REPLICATION FACTOR C / DNA POLYMERASE III GAMMA-TAU SUBUNIT"/>
    <property type="match status" value="1"/>
</dbReference>
<protein>
    <submittedName>
        <fullName evidence="1">Uncharacterized protein</fullName>
    </submittedName>
</protein>
<reference evidence="1" key="1">
    <citation type="journal article" date="2012" name="Science">
        <title>Fermentation, hydrogen, and sulfur metabolism in multiple uncultivated bacterial phyla.</title>
        <authorList>
            <person name="Wrighton K.C."/>
            <person name="Thomas B.C."/>
            <person name="Sharon I."/>
            <person name="Miller C.S."/>
            <person name="Castelle C.J."/>
            <person name="VerBerkmoes N.C."/>
            <person name="Wilkins M.J."/>
            <person name="Hettich R.L."/>
            <person name="Lipton M.S."/>
            <person name="Williams K.H."/>
            <person name="Long P.E."/>
            <person name="Banfield J.F."/>
        </authorList>
    </citation>
    <scope>NUCLEOTIDE SEQUENCE [LARGE SCALE GENOMIC DNA]</scope>
</reference>
<gene>
    <name evidence="1" type="ORF">ACD_4C00298G0001</name>
</gene>
<organism evidence="1">
    <name type="scientific">uncultured bacterium</name>
    <name type="common">gcode 4</name>
    <dbReference type="NCBI Taxonomy" id="1234023"/>
    <lineage>
        <taxon>Bacteria</taxon>
        <taxon>environmental samples</taxon>
    </lineage>
</organism>
<evidence type="ECO:0000313" key="1">
    <source>
        <dbReference type="EMBL" id="EKE26421.1"/>
    </source>
</evidence>
<comment type="caution">
    <text evidence="1">The sequence shown here is derived from an EMBL/GenBank/DDBJ whole genome shotgun (WGS) entry which is preliminary data.</text>
</comment>
<accession>K2F5R3</accession>
<dbReference type="Gene3D" id="3.40.50.300">
    <property type="entry name" value="P-loop containing nucleotide triphosphate hydrolases"/>
    <property type="match status" value="1"/>
</dbReference>
<name>K2F5R3_9BACT</name>
<sequence length="229" mass="27704">MNIELKLLLDKFKSWENIPPLLIDNFWVCDIINYLNKTNFSRIEDIENDYVENVFVFKTEEKNFKIELSREIIQNATMRPSWDFSIFVIEEIDKFTDQTWNSLLKLFEEVPDRILFLLTTSSKENILETISSRILYFSTNSNTLEIGDDIRFKIDDFFNWNKISFIKYVYSAKLEKNDYIWILEYLKEKYKKTSLKDTKILELIEEWIKNIYSTNANPKWIFDKILLNM</sequence>
<dbReference type="AlphaFoldDB" id="K2F5R3"/>
<proteinExistence type="predicted"/>
<dbReference type="PANTHER" id="PTHR11669:SF0">
    <property type="entry name" value="PROTEIN STICHEL-LIKE 2"/>
    <property type="match status" value="1"/>
</dbReference>
<dbReference type="SUPFAM" id="SSF52540">
    <property type="entry name" value="P-loop containing nucleoside triphosphate hydrolases"/>
    <property type="match status" value="1"/>
</dbReference>
<dbReference type="GO" id="GO:0006261">
    <property type="term" value="P:DNA-templated DNA replication"/>
    <property type="evidence" value="ECO:0007669"/>
    <property type="project" value="TreeGrafter"/>
</dbReference>